<dbReference type="InterPro" id="IPR003832">
    <property type="entry name" value="DUF212"/>
</dbReference>
<dbReference type="PANTHER" id="PTHR31446:SF29">
    <property type="entry name" value="ACID PHOSPHATASE_VANADIUM-DEPENDENT HALOPEROXIDASE-RELATED PROTEIN"/>
    <property type="match status" value="1"/>
</dbReference>
<feature type="transmembrane region" description="Helical" evidence="1">
    <location>
        <begin position="125"/>
        <end position="147"/>
    </location>
</feature>
<keyword evidence="1" id="KW-0472">Membrane</keyword>
<dbReference type="PANTHER" id="PTHR31446">
    <property type="entry name" value="ACID PHOSPHATASE/VANADIUM-DEPENDENT HALOPEROXIDASE-RELATED PROTEIN"/>
    <property type="match status" value="1"/>
</dbReference>
<organism evidence="2 3">
    <name type="scientific">Candidatus Ghiorseimicrobium undicola</name>
    <dbReference type="NCBI Taxonomy" id="1974746"/>
    <lineage>
        <taxon>Bacteria</taxon>
        <taxon>Pseudomonadati</taxon>
        <taxon>Candidatus Omnitrophota</taxon>
        <taxon>Candidatus Ghiorseimicrobium</taxon>
    </lineage>
</organism>
<dbReference type="Pfam" id="PF02681">
    <property type="entry name" value="DUF212"/>
    <property type="match status" value="1"/>
</dbReference>
<protein>
    <recommendedName>
        <fullName evidence="4">Acid phosphatase</fullName>
    </recommendedName>
</protein>
<sequence length="149" mass="16522">MHEFFDAILNNRVLIITIWGWFIAQSIKVFVGIITKKKFDFRWFVGTGGMPSAHASGASALATATGIHFGFASPLFALAVMFALVTMFDAQGVRRSTGKQAELLNRVMEDIYWKGRIQENRLKELIGHTPLQVIMGSILGISIALVMSF</sequence>
<evidence type="ECO:0000313" key="2">
    <source>
        <dbReference type="EMBL" id="PIQ89157.1"/>
    </source>
</evidence>
<reference evidence="2 3" key="1">
    <citation type="submission" date="2017-09" db="EMBL/GenBank/DDBJ databases">
        <title>Depth-based differentiation of microbial function through sediment-hosted aquifers and enrichment of novel symbionts in the deep terrestrial subsurface.</title>
        <authorList>
            <person name="Probst A.J."/>
            <person name="Ladd B."/>
            <person name="Jarett J.K."/>
            <person name="Geller-Mcgrath D.E."/>
            <person name="Sieber C.M."/>
            <person name="Emerson J.B."/>
            <person name="Anantharaman K."/>
            <person name="Thomas B.C."/>
            <person name="Malmstrom R."/>
            <person name="Stieglmeier M."/>
            <person name="Klingl A."/>
            <person name="Woyke T."/>
            <person name="Ryan C.M."/>
            <person name="Banfield J.F."/>
        </authorList>
    </citation>
    <scope>NUCLEOTIDE SEQUENCE [LARGE SCALE GENOMIC DNA]</scope>
    <source>
        <strain evidence="2">CG11_big_fil_rev_8_21_14_0_20_42_13</strain>
    </source>
</reference>
<feature type="transmembrane region" description="Helical" evidence="1">
    <location>
        <begin position="67"/>
        <end position="88"/>
    </location>
</feature>
<evidence type="ECO:0008006" key="4">
    <source>
        <dbReference type="Google" id="ProtNLM"/>
    </source>
</evidence>
<evidence type="ECO:0000256" key="1">
    <source>
        <dbReference type="SAM" id="Phobius"/>
    </source>
</evidence>
<dbReference type="Proteomes" id="UP000229641">
    <property type="component" value="Unassembled WGS sequence"/>
</dbReference>
<gene>
    <name evidence="2" type="ORF">COV72_04530</name>
</gene>
<dbReference type="EMBL" id="PCWA01000069">
    <property type="protein sequence ID" value="PIQ89157.1"/>
    <property type="molecule type" value="Genomic_DNA"/>
</dbReference>
<keyword evidence="1" id="KW-0812">Transmembrane</keyword>
<proteinExistence type="predicted"/>
<comment type="caution">
    <text evidence="2">The sequence shown here is derived from an EMBL/GenBank/DDBJ whole genome shotgun (WGS) entry which is preliminary data.</text>
</comment>
<keyword evidence="1" id="KW-1133">Transmembrane helix</keyword>
<accession>A0A2H0LXP9</accession>
<evidence type="ECO:0000313" key="3">
    <source>
        <dbReference type="Proteomes" id="UP000229641"/>
    </source>
</evidence>
<dbReference type="AlphaFoldDB" id="A0A2H0LXP9"/>
<name>A0A2H0LXP9_9BACT</name>
<feature type="transmembrane region" description="Helical" evidence="1">
    <location>
        <begin position="12"/>
        <end position="31"/>
    </location>
</feature>